<dbReference type="GO" id="GO:0003824">
    <property type="term" value="F:catalytic activity"/>
    <property type="evidence" value="ECO:0007669"/>
    <property type="project" value="InterPro"/>
</dbReference>
<comment type="caution">
    <text evidence="2">The sequence shown here is derived from an EMBL/GenBank/DDBJ whole genome shotgun (WGS) entry which is preliminary data.</text>
</comment>
<dbReference type="InterPro" id="IPR035994">
    <property type="entry name" value="Nucleoside_phosphorylase_sf"/>
</dbReference>
<dbReference type="Gene3D" id="3.40.50.1580">
    <property type="entry name" value="Nucleoside phosphorylase domain"/>
    <property type="match status" value="2"/>
</dbReference>
<dbReference type="EMBL" id="JAGHQM010000780">
    <property type="protein sequence ID" value="KAH0558653.1"/>
    <property type="molecule type" value="Genomic_DNA"/>
</dbReference>
<keyword evidence="3" id="KW-1185">Reference proteome</keyword>
<dbReference type="SUPFAM" id="SSF53167">
    <property type="entry name" value="Purine and uridine phosphorylases"/>
    <property type="match status" value="2"/>
</dbReference>
<dbReference type="InterPro" id="IPR000845">
    <property type="entry name" value="Nucleoside_phosphorylase_d"/>
</dbReference>
<feature type="domain" description="Nucleoside phosphorylase" evidence="1">
    <location>
        <begin position="340"/>
        <end position="632"/>
    </location>
</feature>
<dbReference type="PANTHER" id="PTHR46082:SF11">
    <property type="entry name" value="AAA+ ATPASE DOMAIN-CONTAINING PROTEIN-RELATED"/>
    <property type="match status" value="1"/>
</dbReference>
<dbReference type="InterPro" id="IPR053137">
    <property type="entry name" value="NLR-like"/>
</dbReference>
<dbReference type="PANTHER" id="PTHR46082">
    <property type="entry name" value="ATP/GTP-BINDING PROTEIN-RELATED"/>
    <property type="match status" value="1"/>
</dbReference>
<dbReference type="Pfam" id="PF01048">
    <property type="entry name" value="PNP_UDP_1"/>
    <property type="match status" value="2"/>
</dbReference>
<gene>
    <name evidence="2" type="ORF">GP486_004695</name>
</gene>
<feature type="domain" description="Nucleoside phosphorylase" evidence="1">
    <location>
        <begin position="28"/>
        <end position="303"/>
    </location>
</feature>
<dbReference type="Proteomes" id="UP000750711">
    <property type="component" value="Unassembled WGS sequence"/>
</dbReference>
<dbReference type="GO" id="GO:0009116">
    <property type="term" value="P:nucleoside metabolic process"/>
    <property type="evidence" value="ECO:0007669"/>
    <property type="project" value="InterPro"/>
</dbReference>
<evidence type="ECO:0000259" key="1">
    <source>
        <dbReference type="Pfam" id="PF01048"/>
    </source>
</evidence>
<sequence>MATTKVPSPEDYTVGWVCAQVTDLAAVTALLDDTYPDMSVRSIDCNPYELGRMGKHNIVISCLPAGEYGTAAAAVATAQMMQSFESIQFILSLGTAGGVPQRHDIRLGDVVVSYPTYVFGGVVQHDMGKTLAGGLFHRTGSLNKPAQTTLTAVAKLRAIHMMETSSIQTFLSNMTTKYPRLITRFTHPGQHEDRLYYTGYEHVSGDSCEHCDQDMLVARCARATDNPVVHYGVIASGNSLIKDSATRDYLSKELDALCIDMEAAGLMDHFPCLAIRGISDYADSHKNGQWQAYAAATAAAYAKELLDVIHPTRSAGALTIPRALVTAVQESGARREDYTIGWICALSIEMAVAMATLDCIHPDLPVRPIDHNTYAFGRIGKHNIVIACLPAGVYGTTSAAVAAAQMMNSFESIRFGLLVGIGGGMPREGVDIRLGDVVVSRPSEGHGGVVQFDQGKISSYGVFRRIGALNAPPNGLRAAVGRLMAMPETEENISKNLSVMLKRYPHMEKADFLYQGEEHDLLFNSLYTHHGGNSCHSCDKTQLVKRVPRKTSPRIHYGTIGSANQVVKDAAMRDKLGAEFGIICVEMEAAGLMNNFPCLVVRGICDYADSHKAKRWQPHAAATAAAYAKELLSVIPRLREITTMKALEAIQIK</sequence>
<evidence type="ECO:0000313" key="3">
    <source>
        <dbReference type="Proteomes" id="UP000750711"/>
    </source>
</evidence>
<proteinExistence type="predicted"/>
<name>A0A9P8LAN3_9PEZI</name>
<evidence type="ECO:0000313" key="2">
    <source>
        <dbReference type="EMBL" id="KAH0558653.1"/>
    </source>
</evidence>
<organism evidence="2 3">
    <name type="scientific">Trichoglossum hirsutum</name>
    <dbReference type="NCBI Taxonomy" id="265104"/>
    <lineage>
        <taxon>Eukaryota</taxon>
        <taxon>Fungi</taxon>
        <taxon>Dikarya</taxon>
        <taxon>Ascomycota</taxon>
        <taxon>Pezizomycotina</taxon>
        <taxon>Geoglossomycetes</taxon>
        <taxon>Geoglossales</taxon>
        <taxon>Geoglossaceae</taxon>
        <taxon>Trichoglossum</taxon>
    </lineage>
</organism>
<reference evidence="2" key="1">
    <citation type="submission" date="2021-03" db="EMBL/GenBank/DDBJ databases">
        <title>Comparative genomics and phylogenomic investigation of the class Geoglossomycetes provide insights into ecological specialization and systematics.</title>
        <authorList>
            <person name="Melie T."/>
            <person name="Pirro S."/>
            <person name="Miller A.N."/>
            <person name="Quandt A."/>
        </authorList>
    </citation>
    <scope>NUCLEOTIDE SEQUENCE</scope>
    <source>
        <strain evidence="2">CAQ_001_2017</strain>
    </source>
</reference>
<dbReference type="AlphaFoldDB" id="A0A9P8LAN3"/>
<accession>A0A9P8LAN3</accession>
<protein>
    <recommendedName>
        <fullName evidence="1">Nucleoside phosphorylase domain-containing protein</fullName>
    </recommendedName>
</protein>